<protein>
    <submittedName>
        <fullName evidence="1">Uncharacterized protein</fullName>
    </submittedName>
</protein>
<reference evidence="1" key="1">
    <citation type="submission" date="2023-07" db="EMBL/GenBank/DDBJ databases">
        <title>WGS assembly of Phaseolus vulgaris.</title>
        <authorList>
            <person name="Schmutz J."/>
            <person name="Mcclean P."/>
            <person name="Shu S."/>
            <person name="Cregan P."/>
            <person name="Rokhsar D."/>
            <person name="Jackson S."/>
        </authorList>
    </citation>
    <scope>NUCLEOTIDE SEQUENCE</scope>
</reference>
<organism evidence="1 2">
    <name type="scientific">Phaseolus vulgaris</name>
    <name type="common">Kidney bean</name>
    <name type="synonym">French bean</name>
    <dbReference type="NCBI Taxonomy" id="3885"/>
    <lineage>
        <taxon>Eukaryota</taxon>
        <taxon>Viridiplantae</taxon>
        <taxon>Streptophyta</taxon>
        <taxon>Embryophyta</taxon>
        <taxon>Tracheophyta</taxon>
        <taxon>Spermatophyta</taxon>
        <taxon>Magnoliopsida</taxon>
        <taxon>eudicotyledons</taxon>
        <taxon>Gunneridae</taxon>
        <taxon>Pentapetalae</taxon>
        <taxon>rosids</taxon>
        <taxon>fabids</taxon>
        <taxon>Fabales</taxon>
        <taxon>Fabaceae</taxon>
        <taxon>Papilionoideae</taxon>
        <taxon>50 kb inversion clade</taxon>
        <taxon>NPAAA clade</taxon>
        <taxon>indigoferoid/millettioid clade</taxon>
        <taxon>Phaseoleae</taxon>
        <taxon>Phaseolus</taxon>
    </lineage>
</organism>
<proteinExistence type="predicted"/>
<dbReference type="Proteomes" id="UP000000226">
    <property type="component" value="Unassembled WGS sequence"/>
</dbReference>
<comment type="caution">
    <text evidence="1">The sequence shown here is derived from an EMBL/GenBank/DDBJ whole genome shotgun (WGS) entry which is preliminary data.</text>
</comment>
<dbReference type="EMBL" id="MU967825">
    <property type="protein sequence ID" value="KAK6645771.1"/>
    <property type="molecule type" value="Genomic_DNA"/>
</dbReference>
<sequence length="496" mass="54074">MAEDGGGFSDHRHNKAVVMRFSLGGRFWHLRKLTKNGNIEKGREKHCDNDDESNSGSATAYEALDVGELIIYTRQVTSKRKQPSSGCGIVIGSSHASKKGLAATPSPTRRGKGKIQIGVEGILMRATDELQALQEERKKVAPETAGAIDQFLVKLRACATGESCITFILDDPVGNSFIENPEEIITIEAKAEGTHVDAPGGGEAVTTDQVRREPHGSVGATAGHRAIAQSNSAEIAEALFRYTAPEEVMTFPSTCGACAASYIPYFQEVIVMASTCDACGYRNSELKPGGRIPEKGKIITLSVKNVNDLSRDVIKSDTASVKVPEVDLELASGTLGGIVTTVEGLITRISESLERVHGFTFGDSLDENSRSKWIDFKARLNKEDMLSRFVPLSTPHFEKFSKKEMDDKENRVHGILTKCIVTRRLLSLEEPWTLILDDALANSFVAPATDDLKEDNQLAFEDYERSWEQNEELGLNDMDTSSAEVGDAPTNTSKTE</sequence>
<evidence type="ECO:0000313" key="2">
    <source>
        <dbReference type="Proteomes" id="UP000000226"/>
    </source>
</evidence>
<name>A0ACC3P1Q5_PHAVU</name>
<evidence type="ECO:0000313" key="1">
    <source>
        <dbReference type="EMBL" id="KAK6645771.1"/>
    </source>
</evidence>
<accession>A0ACC3P1Q5</accession>
<keyword evidence="2" id="KW-1185">Reference proteome</keyword>
<gene>
    <name evidence="1" type="ORF">PHAVU_L001739</name>
</gene>